<reference evidence="1 2" key="1">
    <citation type="submission" date="2019-05" db="EMBL/GenBank/DDBJ databases">
        <title>Another draft genome of Portunus trituberculatus and its Hox gene families provides insights of decapod evolution.</title>
        <authorList>
            <person name="Jeong J.-H."/>
            <person name="Song I."/>
            <person name="Kim S."/>
            <person name="Choi T."/>
            <person name="Kim D."/>
            <person name="Ryu S."/>
            <person name="Kim W."/>
        </authorList>
    </citation>
    <scope>NUCLEOTIDE SEQUENCE [LARGE SCALE GENOMIC DNA]</scope>
    <source>
        <tissue evidence="1">Muscle</tissue>
    </source>
</reference>
<protein>
    <submittedName>
        <fullName evidence="1">Uncharacterized protein</fullName>
    </submittedName>
</protein>
<evidence type="ECO:0000313" key="1">
    <source>
        <dbReference type="EMBL" id="MPC42539.1"/>
    </source>
</evidence>
<evidence type="ECO:0000313" key="2">
    <source>
        <dbReference type="Proteomes" id="UP000324222"/>
    </source>
</evidence>
<sequence length="102" mass="11980">MGRPYTTLRRLAAVTYKLDVATGRWRRIVDVGCLWAVVEEGCLWGSRDHPRRQTSEVRSDSEVVGDGGIKTMLRSVCVVTMNSRDDYFSWERAVLWWRREEW</sequence>
<accession>A0A5B7FBA9</accession>
<name>A0A5B7FBA9_PORTR</name>
<keyword evidence="2" id="KW-1185">Reference proteome</keyword>
<gene>
    <name evidence="1" type="ORF">E2C01_036162</name>
</gene>
<proteinExistence type="predicted"/>
<dbReference type="EMBL" id="VSRR010005476">
    <property type="protein sequence ID" value="MPC42539.1"/>
    <property type="molecule type" value="Genomic_DNA"/>
</dbReference>
<dbReference type="Proteomes" id="UP000324222">
    <property type="component" value="Unassembled WGS sequence"/>
</dbReference>
<comment type="caution">
    <text evidence="1">The sequence shown here is derived from an EMBL/GenBank/DDBJ whole genome shotgun (WGS) entry which is preliminary data.</text>
</comment>
<dbReference type="AlphaFoldDB" id="A0A5B7FBA9"/>
<organism evidence="1 2">
    <name type="scientific">Portunus trituberculatus</name>
    <name type="common">Swimming crab</name>
    <name type="synonym">Neptunus trituberculatus</name>
    <dbReference type="NCBI Taxonomy" id="210409"/>
    <lineage>
        <taxon>Eukaryota</taxon>
        <taxon>Metazoa</taxon>
        <taxon>Ecdysozoa</taxon>
        <taxon>Arthropoda</taxon>
        <taxon>Crustacea</taxon>
        <taxon>Multicrustacea</taxon>
        <taxon>Malacostraca</taxon>
        <taxon>Eumalacostraca</taxon>
        <taxon>Eucarida</taxon>
        <taxon>Decapoda</taxon>
        <taxon>Pleocyemata</taxon>
        <taxon>Brachyura</taxon>
        <taxon>Eubrachyura</taxon>
        <taxon>Portunoidea</taxon>
        <taxon>Portunidae</taxon>
        <taxon>Portuninae</taxon>
        <taxon>Portunus</taxon>
    </lineage>
</organism>